<dbReference type="SMART" id="SM00918">
    <property type="entry name" value="Lig_chan-Glu_bd"/>
    <property type="match status" value="1"/>
</dbReference>
<keyword evidence="3" id="KW-1003">Cell membrane</keyword>
<feature type="transmembrane region" description="Helical" evidence="18">
    <location>
        <begin position="535"/>
        <end position="563"/>
    </location>
</feature>
<feature type="site" description="Interaction with the cone snail toxin Con-ikot-ikot" evidence="16">
    <location>
        <position position="678"/>
    </location>
</feature>
<keyword evidence="17" id="KW-1015">Disulfide bond</keyword>
<evidence type="ECO:0000256" key="1">
    <source>
        <dbReference type="ARBA" id="ARBA00008685"/>
    </source>
</evidence>
<keyword evidence="6" id="KW-0770">Synapse</keyword>
<keyword evidence="23" id="KW-1185">Reference proteome</keyword>
<evidence type="ECO:0000256" key="19">
    <source>
        <dbReference type="SAM" id="SignalP"/>
    </source>
</evidence>
<dbReference type="EMBL" id="OV651822">
    <property type="protein sequence ID" value="CAH1100135.1"/>
    <property type="molecule type" value="Genomic_DNA"/>
</dbReference>
<dbReference type="SUPFAM" id="SSF53822">
    <property type="entry name" value="Periplasmic binding protein-like I"/>
    <property type="match status" value="1"/>
</dbReference>
<gene>
    <name evidence="22" type="ORF">PSYICH_LOCUS2007</name>
</gene>
<feature type="binding site" evidence="15">
    <location>
        <position position="506"/>
    </location>
    <ligand>
        <name>L-glutamate</name>
        <dbReference type="ChEBI" id="CHEBI:29985"/>
    </ligand>
</feature>
<evidence type="ECO:0000313" key="22">
    <source>
        <dbReference type="EMBL" id="CAH1100135.1"/>
    </source>
</evidence>
<feature type="disulfide bond" evidence="17">
    <location>
        <begin position="732"/>
        <end position="790"/>
    </location>
</feature>
<evidence type="ECO:0000256" key="16">
    <source>
        <dbReference type="PIRSR" id="PIRSR601508-2"/>
    </source>
</evidence>
<dbReference type="Gene3D" id="3.40.50.2300">
    <property type="match status" value="2"/>
</dbReference>
<keyword evidence="7" id="KW-0406">Ion transport</keyword>
<evidence type="ECO:0000256" key="3">
    <source>
        <dbReference type="ARBA" id="ARBA00022475"/>
    </source>
</evidence>
<dbReference type="InterPro" id="IPR001320">
    <property type="entry name" value="Iontro_rcpt_C"/>
</dbReference>
<feature type="chain" id="PRO_5040332333" description="Glutamate receptor ionotropic, kainate 2" evidence="19">
    <location>
        <begin position="18"/>
        <end position="886"/>
    </location>
</feature>
<dbReference type="CDD" id="cd06382">
    <property type="entry name" value="PBP1_iGluR_Kainate"/>
    <property type="match status" value="1"/>
</dbReference>
<feature type="binding site" evidence="15">
    <location>
        <position position="673"/>
    </location>
    <ligand>
        <name>L-glutamate</name>
        <dbReference type="ChEBI" id="CHEBI:29985"/>
    </ligand>
</feature>
<evidence type="ECO:0008006" key="24">
    <source>
        <dbReference type="Google" id="ProtNLM"/>
    </source>
</evidence>
<dbReference type="GO" id="GO:0015276">
    <property type="term" value="F:ligand-gated monoatomic ion channel activity"/>
    <property type="evidence" value="ECO:0007669"/>
    <property type="project" value="InterPro"/>
</dbReference>
<keyword evidence="2" id="KW-0813">Transport</keyword>
<dbReference type="Pfam" id="PF01094">
    <property type="entry name" value="ANF_receptor"/>
    <property type="match status" value="1"/>
</dbReference>
<evidence type="ECO:0000256" key="5">
    <source>
        <dbReference type="ARBA" id="ARBA00022989"/>
    </source>
</evidence>
<dbReference type="Gene3D" id="3.40.190.10">
    <property type="entry name" value="Periplasmic binding protein-like II"/>
    <property type="match status" value="2"/>
</dbReference>
<dbReference type="InterPro" id="IPR015683">
    <property type="entry name" value="Ionotropic_Glu_rcpt"/>
</dbReference>
<evidence type="ECO:0000313" key="23">
    <source>
        <dbReference type="Proteomes" id="UP001153636"/>
    </source>
</evidence>
<dbReference type="InterPro" id="IPR001828">
    <property type="entry name" value="ANF_lig-bd_rcpt"/>
</dbReference>
<dbReference type="PANTHER" id="PTHR18966">
    <property type="entry name" value="IONOTROPIC GLUTAMATE RECEPTOR"/>
    <property type="match status" value="1"/>
</dbReference>
<dbReference type="FunFam" id="3.40.190.10:FF:000178">
    <property type="entry name" value="Glutamate receptor subunit"/>
    <property type="match status" value="1"/>
</dbReference>
<evidence type="ECO:0000256" key="8">
    <source>
        <dbReference type="ARBA" id="ARBA00023136"/>
    </source>
</evidence>
<dbReference type="AlphaFoldDB" id="A0A9P0CHT7"/>
<feature type="binding site" evidence="15">
    <location>
        <position position="720"/>
    </location>
    <ligand>
        <name>L-glutamate</name>
        <dbReference type="ChEBI" id="CHEBI:29985"/>
    </ligand>
</feature>
<keyword evidence="10" id="KW-0325">Glycoprotein</keyword>
<dbReference type="SMART" id="SM00079">
    <property type="entry name" value="PBPe"/>
    <property type="match status" value="1"/>
</dbReference>
<evidence type="ECO:0000256" key="4">
    <source>
        <dbReference type="ARBA" id="ARBA00022692"/>
    </source>
</evidence>
<evidence type="ECO:0000256" key="17">
    <source>
        <dbReference type="PIRSR" id="PIRSR601508-3"/>
    </source>
</evidence>
<evidence type="ECO:0000256" key="9">
    <source>
        <dbReference type="ARBA" id="ARBA00023170"/>
    </source>
</evidence>
<name>A0A9P0CHT7_9CUCU</name>
<organism evidence="22 23">
    <name type="scientific">Psylliodes chrysocephalus</name>
    <dbReference type="NCBI Taxonomy" id="3402493"/>
    <lineage>
        <taxon>Eukaryota</taxon>
        <taxon>Metazoa</taxon>
        <taxon>Ecdysozoa</taxon>
        <taxon>Arthropoda</taxon>
        <taxon>Hexapoda</taxon>
        <taxon>Insecta</taxon>
        <taxon>Pterygota</taxon>
        <taxon>Neoptera</taxon>
        <taxon>Endopterygota</taxon>
        <taxon>Coleoptera</taxon>
        <taxon>Polyphaga</taxon>
        <taxon>Cucujiformia</taxon>
        <taxon>Chrysomeloidea</taxon>
        <taxon>Chrysomelidae</taxon>
        <taxon>Galerucinae</taxon>
        <taxon>Alticini</taxon>
        <taxon>Psylliodes</taxon>
    </lineage>
</organism>
<comment type="similarity">
    <text evidence="1">Belongs to the glutamate-gated ion channel (TC 1.A.10.1) family.</text>
</comment>
<dbReference type="Proteomes" id="UP001153636">
    <property type="component" value="Chromosome 10"/>
</dbReference>
<dbReference type="InterPro" id="IPR028082">
    <property type="entry name" value="Peripla_BP_I"/>
</dbReference>
<dbReference type="OrthoDB" id="5984008at2759"/>
<feature type="transmembrane region" description="Helical" evidence="18">
    <location>
        <begin position="622"/>
        <end position="642"/>
    </location>
</feature>
<keyword evidence="9" id="KW-0675">Receptor</keyword>
<feature type="transmembrane region" description="Helical" evidence="18">
    <location>
        <begin position="810"/>
        <end position="834"/>
    </location>
</feature>
<evidence type="ECO:0000256" key="15">
    <source>
        <dbReference type="PIRSR" id="PIRSR601508-1"/>
    </source>
</evidence>
<evidence type="ECO:0000256" key="13">
    <source>
        <dbReference type="ARBA" id="ARBA00023303"/>
    </source>
</evidence>
<dbReference type="PRINTS" id="PR00177">
    <property type="entry name" value="NMDARECEPTOR"/>
</dbReference>
<keyword evidence="11" id="KW-0628">Postsynaptic cell membrane</keyword>
<comment type="subcellular location">
    <subcellularLocation>
        <location evidence="14">Postsynaptic cell membrane</location>
        <topology evidence="14">Multi-pass membrane protein</topology>
    </subcellularLocation>
</comment>
<reference evidence="22" key="1">
    <citation type="submission" date="2022-01" db="EMBL/GenBank/DDBJ databases">
        <authorList>
            <person name="King R."/>
        </authorList>
    </citation>
    <scope>NUCLEOTIDE SEQUENCE</scope>
</reference>
<keyword evidence="12" id="KW-1071">Ligand-gated ion channel</keyword>
<evidence type="ECO:0000256" key="11">
    <source>
        <dbReference type="ARBA" id="ARBA00023257"/>
    </source>
</evidence>
<keyword evidence="13" id="KW-0407">Ion channel</keyword>
<dbReference type="InterPro" id="IPR001508">
    <property type="entry name" value="Iono_Glu_rcpt_met"/>
</dbReference>
<evidence type="ECO:0000256" key="10">
    <source>
        <dbReference type="ARBA" id="ARBA00023180"/>
    </source>
</evidence>
<dbReference type="GO" id="GO:0045211">
    <property type="term" value="C:postsynaptic membrane"/>
    <property type="evidence" value="ECO:0007669"/>
    <property type="project" value="UniProtKB-SubCell"/>
</dbReference>
<keyword evidence="4 18" id="KW-0812">Transmembrane</keyword>
<proteinExistence type="inferred from homology"/>
<feature type="signal peptide" evidence="19">
    <location>
        <begin position="1"/>
        <end position="17"/>
    </location>
</feature>
<accession>A0A9P0CHT7</accession>
<keyword evidence="19" id="KW-0732">Signal</keyword>
<sequence>MILILMFVFWCVCNARGFEKETYNIGGIFSDETQKLAFQIATYRANNKYPLSEFKLVPITFQISPFDTLQMYKVTCDLLQMGIVGLFGPSSTYSSPYIQSVCDAKEIPHIEMHVDFHIKRNDTLVNIHPHPQVLSRLYKDLIRTYDWKRAIVLYEDEDSLMSVGPLLEYHNQIGRKIILKQLETTDTGNYRSLLTEVKSLGETNFVLACSIDSLEDILKQLQQIGMMTETYSYIITNLDTQTVDLTPFQYAGTNITAIRMLNPELTEVMEIADNLQRLRKETSSNVPILLQAWRTKLETALIFDAVELFYDTLYNLTVGKKKVIAAVPVECAGDSTWNEGYSIINLMKSKIVDGLSGNVQFDVEGLRTNFMVDILELSLGGLMKIGEWNSTMRSFKFQRPQKPQKIKEHNVFNTTFTVLISINPPYQMLTETTAQLVGNDRYEGFGIDVIQELSKLLGFNYTFVEQEDGSYGVLNKTTGIWDGMMGEIIAGRADLAITDLTITSERESAVDFSEPFMNLGISILYRKPEPVPPSLFMFVSPFSFTVWLLLGVSYLIVSIAIFIMGRLSPSEWQNPYPCVEEPQYLINQFSFRNSFWFILGALMQQGSELAPISISTRTVSGFWWFFVLTMVSSYTANLAAFLTVTTLVTPFNDIDELAEQKEIKFGAKNKGATANYFRDSNLTKYKKIWSYMVHNPDLMLDDNEAGVKKVETENYAFLMESTTIEYVTERHCALAQVGGLLDDKGYGIAMKKFSPYRNEISTAILQLQEKGVLTERKIKWWKEKRGGGKCSAKKENSEATALDLQNVGGVFLVLFVGSILGVLGSLAEFSCYIYRRSKKEKISFKEEFQKEMRFIINFKQNVKEVNTLPNESSSDKNLLDVTKYNY</sequence>
<dbReference type="FunFam" id="3.40.190.10:FF:000061">
    <property type="entry name" value="Glutamate receptor, ionotropic kainate"/>
    <property type="match status" value="1"/>
</dbReference>
<feature type="domain" description="Ionotropic glutamate receptor C-terminal" evidence="20">
    <location>
        <begin position="415"/>
        <end position="783"/>
    </location>
</feature>
<dbReference type="Pfam" id="PF10613">
    <property type="entry name" value="Lig_chan-Glu_bd"/>
    <property type="match status" value="1"/>
</dbReference>
<evidence type="ECO:0000259" key="21">
    <source>
        <dbReference type="SMART" id="SM00918"/>
    </source>
</evidence>
<evidence type="ECO:0000256" key="2">
    <source>
        <dbReference type="ARBA" id="ARBA00022448"/>
    </source>
</evidence>
<dbReference type="SUPFAM" id="SSF53850">
    <property type="entry name" value="Periplasmic binding protein-like II"/>
    <property type="match status" value="1"/>
</dbReference>
<evidence type="ECO:0000256" key="6">
    <source>
        <dbReference type="ARBA" id="ARBA00023018"/>
    </source>
</evidence>
<dbReference type="GO" id="GO:0038023">
    <property type="term" value="F:signaling receptor activity"/>
    <property type="evidence" value="ECO:0007669"/>
    <property type="project" value="InterPro"/>
</dbReference>
<evidence type="ECO:0000256" key="7">
    <source>
        <dbReference type="ARBA" id="ARBA00023065"/>
    </source>
</evidence>
<keyword evidence="8 18" id="KW-0472">Membrane</keyword>
<dbReference type="InterPro" id="IPR019594">
    <property type="entry name" value="Glu/Gly-bd"/>
</dbReference>
<feature type="binding site" evidence="15">
    <location>
        <position position="501"/>
    </location>
    <ligand>
        <name>L-glutamate</name>
        <dbReference type="ChEBI" id="CHEBI:29985"/>
    </ligand>
</feature>
<dbReference type="Pfam" id="PF00060">
    <property type="entry name" value="Lig_chan"/>
    <property type="match status" value="1"/>
</dbReference>
<dbReference type="FunFam" id="1.10.287.70:FF:000010">
    <property type="entry name" value="Putative glutamate receptor ionotropic kainate 1"/>
    <property type="match status" value="1"/>
</dbReference>
<keyword evidence="5 18" id="KW-1133">Transmembrane helix</keyword>
<feature type="domain" description="Ionotropic glutamate receptor L-glutamate and glycine-binding" evidence="21">
    <location>
        <begin position="425"/>
        <end position="490"/>
    </location>
</feature>
<evidence type="ECO:0000256" key="18">
    <source>
        <dbReference type="SAM" id="Phobius"/>
    </source>
</evidence>
<evidence type="ECO:0000259" key="20">
    <source>
        <dbReference type="SMART" id="SM00079"/>
    </source>
</evidence>
<protein>
    <recommendedName>
        <fullName evidence="24">Glutamate receptor ionotropic, kainate 2</fullName>
    </recommendedName>
</protein>
<evidence type="ECO:0000256" key="12">
    <source>
        <dbReference type="ARBA" id="ARBA00023286"/>
    </source>
</evidence>
<dbReference type="Gene3D" id="1.10.287.70">
    <property type="match status" value="1"/>
</dbReference>
<evidence type="ECO:0000256" key="14">
    <source>
        <dbReference type="ARBA" id="ARBA00034104"/>
    </source>
</evidence>